<dbReference type="Proteomes" id="UP001236663">
    <property type="component" value="Unassembled WGS sequence"/>
</dbReference>
<evidence type="ECO:0000313" key="1">
    <source>
        <dbReference type="EMBL" id="MDN3687125.1"/>
    </source>
</evidence>
<keyword evidence="2" id="KW-1185">Reference proteome</keyword>
<dbReference type="EMBL" id="JAUFQS010000004">
    <property type="protein sequence ID" value="MDN3687125.1"/>
    <property type="molecule type" value="Genomic_DNA"/>
</dbReference>
<gene>
    <name evidence="1" type="ORF">QWZ15_04740</name>
</gene>
<organism evidence="1 2">
    <name type="scientific">Cyclobacterium jeungdonense</name>
    <dbReference type="NCBI Taxonomy" id="708087"/>
    <lineage>
        <taxon>Bacteria</taxon>
        <taxon>Pseudomonadati</taxon>
        <taxon>Bacteroidota</taxon>
        <taxon>Cytophagia</taxon>
        <taxon>Cytophagales</taxon>
        <taxon>Cyclobacteriaceae</taxon>
        <taxon>Cyclobacterium</taxon>
    </lineage>
</organism>
<accession>A0ABT8C3Q2</accession>
<reference evidence="2" key="1">
    <citation type="journal article" date="2019" name="Int. J. Syst. Evol. Microbiol.">
        <title>The Global Catalogue of Microorganisms (GCM) 10K type strain sequencing project: providing services to taxonomists for standard genome sequencing and annotation.</title>
        <authorList>
            <consortium name="The Broad Institute Genomics Platform"/>
            <consortium name="The Broad Institute Genome Sequencing Center for Infectious Disease"/>
            <person name="Wu L."/>
            <person name="Ma J."/>
        </authorList>
    </citation>
    <scope>NUCLEOTIDE SEQUENCE [LARGE SCALE GENOMIC DNA]</scope>
    <source>
        <strain evidence="2">CECT 7706</strain>
    </source>
</reference>
<name>A0ABT8C3Q2_9BACT</name>
<sequence length="82" mass="9639">MNHQGPDQKNTYIQQLVRKGGVISAYENWNIRESRMDKNPDLKATEERKLSADYCCLPSYLRYSYPVSFKHWGFKRAALIIV</sequence>
<proteinExistence type="predicted"/>
<comment type="caution">
    <text evidence="1">The sequence shown here is derived from an EMBL/GenBank/DDBJ whole genome shotgun (WGS) entry which is preliminary data.</text>
</comment>
<evidence type="ECO:0000313" key="2">
    <source>
        <dbReference type="Proteomes" id="UP001236663"/>
    </source>
</evidence>
<protein>
    <submittedName>
        <fullName evidence="1">Uncharacterized protein</fullName>
    </submittedName>
</protein>
<dbReference type="RefSeq" id="WP_163384018.1">
    <property type="nucleotide sequence ID" value="NZ_JAUFQS010000004.1"/>
</dbReference>